<evidence type="ECO:0000256" key="4">
    <source>
        <dbReference type="RuleBase" id="RU003719"/>
    </source>
</evidence>
<keyword evidence="9" id="KW-1185">Reference proteome</keyword>
<keyword evidence="3" id="KW-0520">NAD</keyword>
<feature type="coiled-coil region" evidence="5">
    <location>
        <begin position="280"/>
        <end position="307"/>
    </location>
</feature>
<dbReference type="PANTHER" id="PTHR43333">
    <property type="entry name" value="2-HACID_DH_C DOMAIN-CONTAINING PROTEIN"/>
    <property type="match status" value="1"/>
</dbReference>
<dbReference type="Pfam" id="PF00389">
    <property type="entry name" value="2-Hacid_dh"/>
    <property type="match status" value="1"/>
</dbReference>
<name>A0ABS4KDB3_9FIRM</name>
<reference evidence="8 9" key="1">
    <citation type="submission" date="2021-03" db="EMBL/GenBank/DDBJ databases">
        <title>Genomic Encyclopedia of Type Strains, Phase IV (KMG-IV): sequencing the most valuable type-strain genomes for metagenomic binning, comparative biology and taxonomic classification.</title>
        <authorList>
            <person name="Goeker M."/>
        </authorList>
    </citation>
    <scope>NUCLEOTIDE SEQUENCE [LARGE SCALE GENOMIC DNA]</scope>
    <source>
        <strain evidence="8 9">DSM 27563</strain>
    </source>
</reference>
<dbReference type="Pfam" id="PF02826">
    <property type="entry name" value="2-Hacid_dh_C"/>
    <property type="match status" value="1"/>
</dbReference>
<feature type="domain" description="D-isomer specific 2-hydroxyacid dehydrogenase catalytic" evidence="6">
    <location>
        <begin position="4"/>
        <end position="307"/>
    </location>
</feature>
<evidence type="ECO:0000256" key="5">
    <source>
        <dbReference type="SAM" id="Coils"/>
    </source>
</evidence>
<proteinExistence type="inferred from homology"/>
<evidence type="ECO:0000256" key="1">
    <source>
        <dbReference type="ARBA" id="ARBA00005854"/>
    </source>
</evidence>
<accession>A0ABS4KDB3</accession>
<dbReference type="EMBL" id="JAGGLJ010000001">
    <property type="protein sequence ID" value="MBP2024604.1"/>
    <property type="molecule type" value="Genomic_DNA"/>
</dbReference>
<feature type="domain" description="D-isomer specific 2-hydroxyacid dehydrogenase NAD-binding" evidence="7">
    <location>
        <begin position="105"/>
        <end position="276"/>
    </location>
</feature>
<comment type="caution">
    <text evidence="8">The sequence shown here is derived from an EMBL/GenBank/DDBJ whole genome shotgun (WGS) entry which is preliminary data.</text>
</comment>
<dbReference type="RefSeq" id="WP_210059907.1">
    <property type="nucleotide sequence ID" value="NZ_JAGGLJ010000001.1"/>
</dbReference>
<evidence type="ECO:0000259" key="6">
    <source>
        <dbReference type="Pfam" id="PF00389"/>
    </source>
</evidence>
<keyword evidence="5" id="KW-0175">Coiled coil</keyword>
<evidence type="ECO:0000313" key="9">
    <source>
        <dbReference type="Proteomes" id="UP001519306"/>
    </source>
</evidence>
<evidence type="ECO:0000256" key="2">
    <source>
        <dbReference type="ARBA" id="ARBA00023002"/>
    </source>
</evidence>
<dbReference type="Gene3D" id="3.40.50.720">
    <property type="entry name" value="NAD(P)-binding Rossmann-like Domain"/>
    <property type="match status" value="2"/>
</dbReference>
<evidence type="ECO:0000313" key="8">
    <source>
        <dbReference type="EMBL" id="MBP2024604.1"/>
    </source>
</evidence>
<dbReference type="Proteomes" id="UP001519306">
    <property type="component" value="Unassembled WGS sequence"/>
</dbReference>
<dbReference type="InterPro" id="IPR006140">
    <property type="entry name" value="D-isomer_DH_NAD-bd"/>
</dbReference>
<dbReference type="PANTHER" id="PTHR43333:SF1">
    <property type="entry name" value="D-ISOMER SPECIFIC 2-HYDROXYACID DEHYDROGENASE NAD-BINDING DOMAIN-CONTAINING PROTEIN"/>
    <property type="match status" value="1"/>
</dbReference>
<keyword evidence="2 4" id="KW-0560">Oxidoreductase</keyword>
<dbReference type="SUPFAM" id="SSF51735">
    <property type="entry name" value="NAD(P)-binding Rossmann-fold domains"/>
    <property type="match status" value="1"/>
</dbReference>
<organism evidence="8 9">
    <name type="scientific">Peptoniphilus stercorisuis</name>
    <dbReference type="NCBI Taxonomy" id="1436965"/>
    <lineage>
        <taxon>Bacteria</taxon>
        <taxon>Bacillati</taxon>
        <taxon>Bacillota</taxon>
        <taxon>Tissierellia</taxon>
        <taxon>Tissierellales</taxon>
        <taxon>Peptoniphilaceae</taxon>
        <taxon>Peptoniphilus</taxon>
    </lineage>
</organism>
<sequence>MKVAFLGSVEESFVEYVQELGYETEKISKEDIGNNNYSRDFEILCGSMLFERMDLREFENLKYIFLYSQGIDYLPLDYIKEKEIILCNNKGAYAEPIGEFIVYSLLAMEKYARTNIENQQNKIWKRRAITGNLYNKKAVFLGTGDIAQEAAKRLSGFDLEIIGYNTNGRDVEYFNKCVNLENLNSELNTADYVVLVLPSTEKTKYFVNEDLIKEFKDGAKFINISRGDVVDEKALIKYLEKGKIASAALDVFEEEPLSEESPLWDMENVYITPHISGTAEDNYERFVRCARKNLENLKENKELINIVDLDRKY</sequence>
<dbReference type="InterPro" id="IPR006139">
    <property type="entry name" value="D-isomer_2_OHA_DH_cat_dom"/>
</dbReference>
<protein>
    <submittedName>
        <fullName evidence="8">Phosphoglycerate dehydrogenase-like enzyme</fullName>
    </submittedName>
</protein>
<dbReference type="SUPFAM" id="SSF52283">
    <property type="entry name" value="Formate/glycerate dehydrogenase catalytic domain-like"/>
    <property type="match status" value="1"/>
</dbReference>
<evidence type="ECO:0000259" key="7">
    <source>
        <dbReference type="Pfam" id="PF02826"/>
    </source>
</evidence>
<evidence type="ECO:0000256" key="3">
    <source>
        <dbReference type="ARBA" id="ARBA00023027"/>
    </source>
</evidence>
<dbReference type="InterPro" id="IPR036291">
    <property type="entry name" value="NAD(P)-bd_dom_sf"/>
</dbReference>
<comment type="similarity">
    <text evidence="1 4">Belongs to the D-isomer specific 2-hydroxyacid dehydrogenase family.</text>
</comment>
<gene>
    <name evidence="8" type="ORF">J2Z71_000119</name>
</gene>